<dbReference type="GO" id="GO:0020037">
    <property type="term" value="F:heme binding"/>
    <property type="evidence" value="ECO:0007669"/>
    <property type="project" value="InterPro"/>
</dbReference>
<comment type="cofactor">
    <cofactor evidence="1 14">
        <name>heme</name>
        <dbReference type="ChEBI" id="CHEBI:30413"/>
    </cofactor>
</comment>
<evidence type="ECO:0000256" key="9">
    <source>
        <dbReference type="ARBA" id="ARBA00023002"/>
    </source>
</evidence>
<evidence type="ECO:0000256" key="12">
    <source>
        <dbReference type="ARBA" id="ARBA00023136"/>
    </source>
</evidence>
<keyword evidence="9 15" id="KW-0560">Oxidoreductase</keyword>
<keyword evidence="10 14" id="KW-0408">Iron</keyword>
<comment type="similarity">
    <text evidence="4 15">Belongs to the cytochrome P450 family.</text>
</comment>
<gene>
    <name evidence="16" type="ORF">FISHEDRAFT_37461</name>
</gene>
<proteinExistence type="inferred from homology"/>
<dbReference type="PROSITE" id="PS00086">
    <property type="entry name" value="CYTOCHROME_P450"/>
    <property type="match status" value="1"/>
</dbReference>
<dbReference type="InterPro" id="IPR017972">
    <property type="entry name" value="Cyt_P450_CS"/>
</dbReference>
<dbReference type="InterPro" id="IPR050364">
    <property type="entry name" value="Cytochrome_P450_fung"/>
</dbReference>
<dbReference type="GO" id="GO:0005506">
    <property type="term" value="F:iron ion binding"/>
    <property type="evidence" value="ECO:0007669"/>
    <property type="project" value="InterPro"/>
</dbReference>
<keyword evidence="5 14" id="KW-0349">Heme</keyword>
<dbReference type="Proteomes" id="UP000054144">
    <property type="component" value="Unassembled WGS sequence"/>
</dbReference>
<evidence type="ECO:0000256" key="2">
    <source>
        <dbReference type="ARBA" id="ARBA00004167"/>
    </source>
</evidence>
<dbReference type="InterPro" id="IPR001128">
    <property type="entry name" value="Cyt_P450"/>
</dbReference>
<evidence type="ECO:0000256" key="6">
    <source>
        <dbReference type="ARBA" id="ARBA00022692"/>
    </source>
</evidence>
<evidence type="ECO:0000256" key="5">
    <source>
        <dbReference type="ARBA" id="ARBA00022617"/>
    </source>
</evidence>
<evidence type="ECO:0000256" key="4">
    <source>
        <dbReference type="ARBA" id="ARBA00010617"/>
    </source>
</evidence>
<evidence type="ECO:0000256" key="3">
    <source>
        <dbReference type="ARBA" id="ARBA00005179"/>
    </source>
</evidence>
<dbReference type="CDD" id="cd11065">
    <property type="entry name" value="CYP64-like"/>
    <property type="match status" value="1"/>
</dbReference>
<evidence type="ECO:0000256" key="1">
    <source>
        <dbReference type="ARBA" id="ARBA00001971"/>
    </source>
</evidence>
<dbReference type="GO" id="GO:0016705">
    <property type="term" value="F:oxidoreductase activity, acting on paired donors, with incorporation or reduction of molecular oxygen"/>
    <property type="evidence" value="ECO:0007669"/>
    <property type="project" value="InterPro"/>
</dbReference>
<name>A0A0D7AJ45_9AGAR</name>
<evidence type="ECO:0000256" key="10">
    <source>
        <dbReference type="ARBA" id="ARBA00023004"/>
    </source>
</evidence>
<comment type="subcellular location">
    <subcellularLocation>
        <location evidence="2">Membrane</location>
        <topology evidence="2">Single-pass membrane protein</topology>
    </subcellularLocation>
</comment>
<evidence type="ECO:0000256" key="14">
    <source>
        <dbReference type="PIRSR" id="PIRSR602401-1"/>
    </source>
</evidence>
<evidence type="ECO:0000256" key="15">
    <source>
        <dbReference type="RuleBase" id="RU000461"/>
    </source>
</evidence>
<keyword evidence="8" id="KW-1133">Transmembrane helix</keyword>
<dbReference type="GO" id="GO:0004497">
    <property type="term" value="F:monooxygenase activity"/>
    <property type="evidence" value="ECO:0007669"/>
    <property type="project" value="UniProtKB-KW"/>
</dbReference>
<dbReference type="InterPro" id="IPR002401">
    <property type="entry name" value="Cyt_P450_E_grp-I"/>
</dbReference>
<sequence>MSSLIDSVRTLDVQGLANNASELRHHASILLKQNSSLILLGLALPAWCLLRFLLTYGSRGANYPPGPPTLPILGNLLEFPRKYPQYKFGEWARQYGDVISVKVLNQTIIVLHTPTLVRELFDKRAISNSNRPASSVVEVITPGELNVGTAHYAGEEWKVMRKASASLLSKESLRKFSDIQHAEVTQMMIDLVHDPDDWYMHIQRFTSSFTLALVYGKRSPRSTSPDITDFLHVHRRFMAALEFGTAPPADVIPILRYVPAMFAKWKREGIEIRNLQHKLYDRLVDDVQGRLDKGLGNGAFMEDAILHAKEWGMKNKDYLANLGGTLLEGSDTTSASTQYIILCAAAFPEKQQKVAEELERVVGRHRVPRFEDMPNLPYTRAFAEECSRFLPVANLGLPHEMNRDEVIDGVFYPKGAIVFMNTWFMFHDERYFDKPSEFMPERFLLHPLGVKPGIKDDPYRRENMLFGGGRRVCPGTTMARSNLDIIAAYTIWGFHIKPALDPLTGKEVPVDITRFEPGITATPLPFPCRFVARSKEHVEVLQQEFQRAADVMRPYELELCEEDRIYNAKYRDN</sequence>
<dbReference type="InterPro" id="IPR036396">
    <property type="entry name" value="Cyt_P450_sf"/>
</dbReference>
<dbReference type="Pfam" id="PF00067">
    <property type="entry name" value="p450"/>
    <property type="match status" value="1"/>
</dbReference>
<evidence type="ECO:0000256" key="13">
    <source>
        <dbReference type="ARBA" id="ARBA00023180"/>
    </source>
</evidence>
<evidence type="ECO:0000256" key="8">
    <source>
        <dbReference type="ARBA" id="ARBA00022989"/>
    </source>
</evidence>
<dbReference type="SUPFAM" id="SSF48264">
    <property type="entry name" value="Cytochrome P450"/>
    <property type="match status" value="1"/>
</dbReference>
<dbReference type="PANTHER" id="PTHR46300:SF2">
    <property type="entry name" value="CYTOCHROME P450 MONOOXYGENASE ALNH-RELATED"/>
    <property type="match status" value="1"/>
</dbReference>
<keyword evidence="12" id="KW-0472">Membrane</keyword>
<evidence type="ECO:0000313" key="17">
    <source>
        <dbReference type="Proteomes" id="UP000054144"/>
    </source>
</evidence>
<organism evidence="16 17">
    <name type="scientific">Fistulina hepatica ATCC 64428</name>
    <dbReference type="NCBI Taxonomy" id="1128425"/>
    <lineage>
        <taxon>Eukaryota</taxon>
        <taxon>Fungi</taxon>
        <taxon>Dikarya</taxon>
        <taxon>Basidiomycota</taxon>
        <taxon>Agaricomycotina</taxon>
        <taxon>Agaricomycetes</taxon>
        <taxon>Agaricomycetidae</taxon>
        <taxon>Agaricales</taxon>
        <taxon>Fistulinaceae</taxon>
        <taxon>Fistulina</taxon>
    </lineage>
</organism>
<dbReference type="AlphaFoldDB" id="A0A0D7AJ45"/>
<keyword evidence="13" id="KW-0325">Glycoprotein</keyword>
<dbReference type="Gene3D" id="1.10.630.10">
    <property type="entry name" value="Cytochrome P450"/>
    <property type="match status" value="1"/>
</dbReference>
<feature type="binding site" description="axial binding residue" evidence="14">
    <location>
        <position position="473"/>
    </location>
    <ligand>
        <name>heme</name>
        <dbReference type="ChEBI" id="CHEBI:30413"/>
    </ligand>
    <ligandPart>
        <name>Fe</name>
        <dbReference type="ChEBI" id="CHEBI:18248"/>
    </ligandPart>
</feature>
<dbReference type="PANTHER" id="PTHR46300">
    <property type="entry name" value="P450, PUTATIVE (EUROFUNG)-RELATED-RELATED"/>
    <property type="match status" value="1"/>
</dbReference>
<dbReference type="OrthoDB" id="1103324at2759"/>
<dbReference type="GO" id="GO:0016020">
    <property type="term" value="C:membrane"/>
    <property type="evidence" value="ECO:0007669"/>
    <property type="project" value="UniProtKB-SubCell"/>
</dbReference>
<evidence type="ECO:0000313" key="16">
    <source>
        <dbReference type="EMBL" id="KIY51316.1"/>
    </source>
</evidence>
<accession>A0A0D7AJ45</accession>
<dbReference type="PRINTS" id="PR00463">
    <property type="entry name" value="EP450I"/>
</dbReference>
<keyword evidence="11 15" id="KW-0503">Monooxygenase</keyword>
<evidence type="ECO:0000256" key="11">
    <source>
        <dbReference type="ARBA" id="ARBA00023033"/>
    </source>
</evidence>
<dbReference type="EMBL" id="KN881666">
    <property type="protein sequence ID" value="KIY51316.1"/>
    <property type="molecule type" value="Genomic_DNA"/>
</dbReference>
<keyword evidence="7 14" id="KW-0479">Metal-binding</keyword>
<protein>
    <submittedName>
        <fullName evidence="16">Cytochrome P450</fullName>
    </submittedName>
</protein>
<evidence type="ECO:0000256" key="7">
    <source>
        <dbReference type="ARBA" id="ARBA00022723"/>
    </source>
</evidence>
<comment type="pathway">
    <text evidence="3">Secondary metabolite biosynthesis.</text>
</comment>
<reference evidence="16 17" key="1">
    <citation type="journal article" date="2015" name="Fungal Genet. Biol.">
        <title>Evolution of novel wood decay mechanisms in Agaricales revealed by the genome sequences of Fistulina hepatica and Cylindrobasidium torrendii.</title>
        <authorList>
            <person name="Floudas D."/>
            <person name="Held B.W."/>
            <person name="Riley R."/>
            <person name="Nagy L.G."/>
            <person name="Koehler G."/>
            <person name="Ransdell A.S."/>
            <person name="Younus H."/>
            <person name="Chow J."/>
            <person name="Chiniquy J."/>
            <person name="Lipzen A."/>
            <person name="Tritt A."/>
            <person name="Sun H."/>
            <person name="Haridas S."/>
            <person name="LaButti K."/>
            <person name="Ohm R.A."/>
            <person name="Kues U."/>
            <person name="Blanchette R.A."/>
            <person name="Grigoriev I.V."/>
            <person name="Minto R.E."/>
            <person name="Hibbett D.S."/>
        </authorList>
    </citation>
    <scope>NUCLEOTIDE SEQUENCE [LARGE SCALE GENOMIC DNA]</scope>
    <source>
        <strain evidence="16 17">ATCC 64428</strain>
    </source>
</reference>
<keyword evidence="6" id="KW-0812">Transmembrane</keyword>
<keyword evidence="17" id="KW-1185">Reference proteome</keyword>